<dbReference type="Pfam" id="PF01564">
    <property type="entry name" value="Spermine_synth"/>
    <property type="match status" value="1"/>
</dbReference>
<sequence length="224" mass="24176">MAKFEEIGTASIPGQGGELRLLQRNDEFSIRIAGKSGELMNTRLHGSEDALAELACERLADCTGVRVLIGGLGMGFTLAAALKMLGQDAEVVVAELVPGVVEWNQGPLGDAAGRPLDDPRTRVSLGDVGELLRRETDGFDAIMLDVDNGPEGLTRRENDWLYSPRGLAAAQQALRPEGVLAVWSAGQDPAFTERLRRVGLLVEEVTVRAHRPGKGAKHRIWLAY</sequence>
<organism evidence="2 3">
    <name type="scientific">Halomonas daqiaonensis</name>
    <dbReference type="NCBI Taxonomy" id="650850"/>
    <lineage>
        <taxon>Bacteria</taxon>
        <taxon>Pseudomonadati</taxon>
        <taxon>Pseudomonadota</taxon>
        <taxon>Gammaproteobacteria</taxon>
        <taxon>Oceanospirillales</taxon>
        <taxon>Halomonadaceae</taxon>
        <taxon>Halomonas</taxon>
    </lineage>
</organism>
<protein>
    <submittedName>
        <fullName evidence="2">Spermidine synthase</fullName>
    </submittedName>
</protein>
<dbReference type="AlphaFoldDB" id="A0A1H7H823"/>
<keyword evidence="3" id="KW-1185">Reference proteome</keyword>
<dbReference type="GO" id="GO:0006596">
    <property type="term" value="P:polyamine biosynthetic process"/>
    <property type="evidence" value="ECO:0007669"/>
    <property type="project" value="UniProtKB-KW"/>
</dbReference>
<dbReference type="Gene3D" id="3.40.50.150">
    <property type="entry name" value="Vaccinia Virus protein VP39"/>
    <property type="match status" value="1"/>
</dbReference>
<dbReference type="OrthoDB" id="9793351at2"/>
<accession>A0A1H7H823</accession>
<keyword evidence="1" id="KW-0620">Polyamine biosynthesis</keyword>
<proteinExistence type="predicted"/>
<dbReference type="STRING" id="650850.SAMN04488129_102120"/>
<dbReference type="Proteomes" id="UP000198807">
    <property type="component" value="Unassembled WGS sequence"/>
</dbReference>
<evidence type="ECO:0000313" key="2">
    <source>
        <dbReference type="EMBL" id="SEK44265.1"/>
    </source>
</evidence>
<dbReference type="PANTHER" id="PTHR43317">
    <property type="entry name" value="THERMOSPERMINE SYNTHASE ACAULIS5"/>
    <property type="match status" value="1"/>
</dbReference>
<dbReference type="RefSeq" id="WP_089710059.1">
    <property type="nucleotide sequence ID" value="NZ_FOBC01000002.1"/>
</dbReference>
<reference evidence="3" key="1">
    <citation type="submission" date="2016-10" db="EMBL/GenBank/DDBJ databases">
        <authorList>
            <person name="Varghese N."/>
            <person name="Submissions S."/>
        </authorList>
    </citation>
    <scope>NUCLEOTIDE SEQUENCE [LARGE SCALE GENOMIC DNA]</scope>
    <source>
        <strain evidence="3">CGMCC 1.9150</strain>
    </source>
</reference>
<gene>
    <name evidence="2" type="ORF">SAMN04488129_102120</name>
</gene>
<dbReference type="SUPFAM" id="SSF53335">
    <property type="entry name" value="S-adenosyl-L-methionine-dependent methyltransferases"/>
    <property type="match status" value="1"/>
</dbReference>
<dbReference type="PANTHER" id="PTHR43317:SF3">
    <property type="entry name" value="BLR2883 PROTEIN"/>
    <property type="match status" value="1"/>
</dbReference>
<name>A0A1H7H823_9GAMM</name>
<dbReference type="EMBL" id="FOBC01000002">
    <property type="protein sequence ID" value="SEK44265.1"/>
    <property type="molecule type" value="Genomic_DNA"/>
</dbReference>
<evidence type="ECO:0000256" key="1">
    <source>
        <dbReference type="ARBA" id="ARBA00023115"/>
    </source>
</evidence>
<evidence type="ECO:0000313" key="3">
    <source>
        <dbReference type="Proteomes" id="UP000198807"/>
    </source>
</evidence>
<dbReference type="InterPro" id="IPR029063">
    <property type="entry name" value="SAM-dependent_MTases_sf"/>
</dbReference>